<dbReference type="PANTHER" id="PTHR36964:SF1">
    <property type="entry name" value="PROTEIN-METHIONINE-SULFOXIDE REDUCTASE HEME-BINDING SUBUNIT MSRQ"/>
    <property type="match status" value="1"/>
</dbReference>
<evidence type="ECO:0000256" key="2">
    <source>
        <dbReference type="ARBA" id="ARBA00022448"/>
    </source>
</evidence>
<keyword evidence="5 7" id="KW-0408">Iron</keyword>
<evidence type="ECO:0000259" key="8">
    <source>
        <dbReference type="Pfam" id="PF01794"/>
    </source>
</evidence>
<keyword evidence="3 7" id="KW-0812">Transmembrane</keyword>
<feature type="transmembrane region" description="Helical" evidence="7">
    <location>
        <begin position="94"/>
        <end position="112"/>
    </location>
</feature>
<comment type="cofactor">
    <cofactor evidence="7">
        <name>heme b</name>
        <dbReference type="ChEBI" id="CHEBI:60344"/>
    </cofactor>
    <text evidence="7">Binds 1 heme b (iron(II)-protoporphyrin IX) group per subunit.</text>
</comment>
<keyword evidence="7" id="KW-1003">Cell membrane</keyword>
<comment type="caution">
    <text evidence="9">The sequence shown here is derived from an EMBL/GenBank/DDBJ whole genome shotgun (WGS) entry which is preliminary data.</text>
</comment>
<evidence type="ECO:0000256" key="5">
    <source>
        <dbReference type="ARBA" id="ARBA00023004"/>
    </source>
</evidence>
<dbReference type="GO" id="GO:0010181">
    <property type="term" value="F:FMN binding"/>
    <property type="evidence" value="ECO:0007669"/>
    <property type="project" value="UniProtKB-UniRule"/>
</dbReference>
<reference evidence="9 10" key="1">
    <citation type="submission" date="2018-10" db="EMBL/GenBank/DDBJ databases">
        <title>Genomic Encyclopedia of Type Strains, Phase IV (KMG-IV): sequencing the most valuable type-strain genomes for metagenomic binning, comparative biology and taxonomic classification.</title>
        <authorList>
            <person name="Goeker M."/>
        </authorList>
    </citation>
    <scope>NUCLEOTIDE SEQUENCE [LARGE SCALE GENOMIC DNA]</scope>
    <source>
        <strain evidence="9 10">DSM 3303</strain>
    </source>
</reference>
<organism evidence="9 10">
    <name type="scientific">Vogesella indigofera</name>
    <name type="common">Pseudomonas indigofera</name>
    <dbReference type="NCBI Taxonomy" id="45465"/>
    <lineage>
        <taxon>Bacteria</taxon>
        <taxon>Pseudomonadati</taxon>
        <taxon>Pseudomonadota</taxon>
        <taxon>Betaproteobacteria</taxon>
        <taxon>Neisseriales</taxon>
        <taxon>Chromobacteriaceae</taxon>
        <taxon>Vogesella</taxon>
    </lineage>
</organism>
<dbReference type="InterPro" id="IPR013130">
    <property type="entry name" value="Fe3_Rdtase_TM_dom"/>
</dbReference>
<dbReference type="GO" id="GO:0020037">
    <property type="term" value="F:heme binding"/>
    <property type="evidence" value="ECO:0007669"/>
    <property type="project" value="UniProtKB-UniRule"/>
</dbReference>
<name>A0A495BL61_VOGIN</name>
<comment type="function">
    <text evidence="7">Part of the MsrPQ system that repairs oxidized periplasmic proteins containing methionine sulfoxide residues (Met-O), using respiratory chain electrons. Thus protects these proteins from oxidative-stress damage caused by reactive species of oxygen and chlorine generated by the host defense mechanisms. MsrPQ is essential for the maintenance of envelope integrity under bleach stress, rescuing a wide series of structurally unrelated periplasmic proteins from methionine oxidation. MsrQ provides electrons for reduction to the reductase catalytic subunit MsrP, using the quinone pool of the respiratory chain.</text>
</comment>
<dbReference type="RefSeq" id="WP_120809338.1">
    <property type="nucleotide sequence ID" value="NZ_RBID01000002.1"/>
</dbReference>
<dbReference type="EMBL" id="RBID01000002">
    <property type="protein sequence ID" value="RKQ62183.1"/>
    <property type="molecule type" value="Genomic_DNA"/>
</dbReference>
<comment type="cofactor">
    <cofactor evidence="7">
        <name>FMN</name>
        <dbReference type="ChEBI" id="CHEBI:58210"/>
    </cofactor>
    <text evidence="7">Binds 1 FMN per subunit.</text>
</comment>
<gene>
    <name evidence="7" type="primary">msrQ</name>
    <name evidence="9" type="ORF">C8E02_0239</name>
</gene>
<comment type="similarity">
    <text evidence="7">Belongs to the MsrQ family.</text>
</comment>
<dbReference type="PANTHER" id="PTHR36964">
    <property type="entry name" value="PROTEIN-METHIONINE-SULFOXIDE REDUCTASE HEME-BINDING SUBUNIT MSRQ"/>
    <property type="match status" value="1"/>
</dbReference>
<keyword evidence="7" id="KW-0479">Metal-binding</keyword>
<protein>
    <recommendedName>
        <fullName evidence="7">Protein-methionine-sulfoxide reductase heme-binding subunit MsrQ</fullName>
    </recommendedName>
    <alternativeName>
        <fullName evidence="7">Flavocytochrome MsrQ</fullName>
    </alternativeName>
</protein>
<comment type="subunit">
    <text evidence="7">Heterodimer of a catalytic subunit (MsrP) and a heme-binding subunit (MsrQ).</text>
</comment>
<feature type="transmembrane region" description="Helical" evidence="7">
    <location>
        <begin position="189"/>
        <end position="208"/>
    </location>
</feature>
<feature type="domain" description="Ferric oxidoreductase" evidence="8">
    <location>
        <begin position="61"/>
        <end position="174"/>
    </location>
</feature>
<dbReference type="GO" id="GO:0009055">
    <property type="term" value="F:electron transfer activity"/>
    <property type="evidence" value="ECO:0007669"/>
    <property type="project" value="UniProtKB-UniRule"/>
</dbReference>
<feature type="transmembrane region" description="Helical" evidence="7">
    <location>
        <begin position="132"/>
        <end position="153"/>
    </location>
</feature>
<keyword evidence="7" id="KW-0285">Flavoprotein</keyword>
<keyword evidence="7" id="KW-0349">Heme</keyword>
<evidence type="ECO:0000256" key="1">
    <source>
        <dbReference type="ARBA" id="ARBA00004141"/>
    </source>
</evidence>
<evidence type="ECO:0000313" key="10">
    <source>
        <dbReference type="Proteomes" id="UP000279384"/>
    </source>
</evidence>
<dbReference type="GO" id="GO:0016679">
    <property type="term" value="F:oxidoreductase activity, acting on diphenols and related substances as donors"/>
    <property type="evidence" value="ECO:0007669"/>
    <property type="project" value="TreeGrafter"/>
</dbReference>
<keyword evidence="7" id="KW-0288">FMN</keyword>
<keyword evidence="6 7" id="KW-0472">Membrane</keyword>
<comment type="subcellular location">
    <subcellularLocation>
        <location evidence="7">Cell membrane</location>
        <topology evidence="7">Multi-pass membrane protein</topology>
    </subcellularLocation>
    <subcellularLocation>
        <location evidence="1">Membrane</location>
        <topology evidence="1">Multi-pass membrane protein</topology>
    </subcellularLocation>
</comment>
<evidence type="ECO:0000256" key="7">
    <source>
        <dbReference type="HAMAP-Rule" id="MF_01207"/>
    </source>
</evidence>
<keyword evidence="4 7" id="KW-1133">Transmembrane helix</keyword>
<dbReference type="Proteomes" id="UP000279384">
    <property type="component" value="Unassembled WGS sequence"/>
</dbReference>
<feature type="transmembrane region" description="Helical" evidence="7">
    <location>
        <begin position="165"/>
        <end position="183"/>
    </location>
</feature>
<dbReference type="GO" id="GO:0005886">
    <property type="term" value="C:plasma membrane"/>
    <property type="evidence" value="ECO:0007669"/>
    <property type="project" value="UniProtKB-SubCell"/>
</dbReference>
<dbReference type="Pfam" id="PF01794">
    <property type="entry name" value="Ferric_reduct"/>
    <property type="match status" value="1"/>
</dbReference>
<evidence type="ECO:0000313" key="9">
    <source>
        <dbReference type="EMBL" id="RKQ62183.1"/>
    </source>
</evidence>
<keyword evidence="2 7" id="KW-0813">Transport</keyword>
<feature type="transmembrane region" description="Helical" evidence="7">
    <location>
        <begin position="64"/>
        <end position="82"/>
    </location>
</feature>
<dbReference type="AlphaFoldDB" id="A0A495BL61"/>
<dbReference type="GO" id="GO:0030091">
    <property type="term" value="P:protein repair"/>
    <property type="evidence" value="ECO:0007669"/>
    <property type="project" value="UniProtKB-UniRule"/>
</dbReference>
<sequence>MADSTILAKPLALHWQQPGPRLFSAIKGLLFLVCLLPLAQLLWHTLAGQAVNPIEDLTRGLGTWTLRFLLLTLCVSPLRALGAPGWLLRLRRMLGLYAFFYACLHLLTYLWLDQFFDWAAIVRDIVKRPFITVGMLAFGLLLPLAITSSDGWIRRLKRNWGKLHRLVYVIAPLGVLHYLWLVKRDLQSPLIYAAILAVLLLWRVWRYLRPTLAARVK</sequence>
<keyword evidence="7" id="KW-0249">Electron transport</keyword>
<dbReference type="GO" id="GO:0046872">
    <property type="term" value="F:metal ion binding"/>
    <property type="evidence" value="ECO:0007669"/>
    <property type="project" value="UniProtKB-KW"/>
</dbReference>
<evidence type="ECO:0000256" key="4">
    <source>
        <dbReference type="ARBA" id="ARBA00022989"/>
    </source>
</evidence>
<accession>A0A495BL61</accession>
<proteinExistence type="inferred from homology"/>
<feature type="transmembrane region" description="Helical" evidence="7">
    <location>
        <begin position="21"/>
        <end position="44"/>
    </location>
</feature>
<dbReference type="HAMAP" id="MF_01207">
    <property type="entry name" value="MsrQ"/>
    <property type="match status" value="1"/>
</dbReference>
<dbReference type="InterPro" id="IPR022837">
    <property type="entry name" value="MsrQ-like"/>
</dbReference>
<evidence type="ECO:0000256" key="6">
    <source>
        <dbReference type="ARBA" id="ARBA00023136"/>
    </source>
</evidence>
<evidence type="ECO:0000256" key="3">
    <source>
        <dbReference type="ARBA" id="ARBA00022692"/>
    </source>
</evidence>